<feature type="transmembrane region" description="Helical" evidence="1">
    <location>
        <begin position="6"/>
        <end position="26"/>
    </location>
</feature>
<evidence type="ECO:0000313" key="2">
    <source>
        <dbReference type="EMBL" id="RNL58515.1"/>
    </source>
</evidence>
<comment type="caution">
    <text evidence="2">The sequence shown here is derived from an EMBL/GenBank/DDBJ whole genome shotgun (WGS) entry which is preliminary data.</text>
</comment>
<accession>A0ABX9VY12</accession>
<organism evidence="2 3">
    <name type="scientific">Zhongshania marina</name>
    <dbReference type="NCBI Taxonomy" id="2304603"/>
    <lineage>
        <taxon>Bacteria</taxon>
        <taxon>Pseudomonadati</taxon>
        <taxon>Pseudomonadota</taxon>
        <taxon>Gammaproteobacteria</taxon>
        <taxon>Cellvibrionales</taxon>
        <taxon>Spongiibacteraceae</taxon>
        <taxon>Zhongshania</taxon>
    </lineage>
</organism>
<name>A0ABX9VY12_9GAMM</name>
<dbReference type="Pfam" id="PF05545">
    <property type="entry name" value="FixQ"/>
    <property type="match status" value="1"/>
</dbReference>
<dbReference type="Proteomes" id="UP000274695">
    <property type="component" value="Unassembled WGS sequence"/>
</dbReference>
<reference evidence="2 3" key="1">
    <citation type="submission" date="2018-10" db="EMBL/GenBank/DDBJ databases">
        <title>Draft genome sequence of Zhongshania sp. DSW25-10.</title>
        <authorList>
            <person name="Oh J."/>
        </authorList>
    </citation>
    <scope>NUCLEOTIDE SEQUENCE [LARGE SCALE GENOMIC DNA]</scope>
    <source>
        <strain evidence="2 3">DSW25-10</strain>
    </source>
</reference>
<dbReference type="EMBL" id="RHGB01000029">
    <property type="protein sequence ID" value="RNL58515.1"/>
    <property type="molecule type" value="Genomic_DNA"/>
</dbReference>
<proteinExistence type="predicted"/>
<gene>
    <name evidence="2" type="ORF">D0911_18095</name>
</gene>
<keyword evidence="1" id="KW-0812">Transmembrane</keyword>
<dbReference type="RefSeq" id="WP_123183659.1">
    <property type="nucleotide sequence ID" value="NZ_RHGB01000029.1"/>
</dbReference>
<keyword evidence="1" id="KW-0472">Membrane</keyword>
<protein>
    <submittedName>
        <fullName evidence="2">CcoQ/FixQ family Cbb3-type cytochrome c oxidase assembly chaperone</fullName>
    </submittedName>
</protein>
<keyword evidence="1" id="KW-1133">Transmembrane helix</keyword>
<sequence length="62" mass="6980">MDQDSLRALATLLVFITFITLSISVFRKSRKAYFEDAALLPFADDELGRSVSHTKKVESSNE</sequence>
<keyword evidence="3" id="KW-1185">Reference proteome</keyword>
<evidence type="ECO:0000313" key="3">
    <source>
        <dbReference type="Proteomes" id="UP000274695"/>
    </source>
</evidence>
<evidence type="ECO:0000256" key="1">
    <source>
        <dbReference type="SAM" id="Phobius"/>
    </source>
</evidence>
<dbReference type="InterPro" id="IPR008621">
    <property type="entry name" value="Cbb3-typ_cyt_oxidase_comp"/>
</dbReference>